<gene>
    <name evidence="2" type="ORF">EVA_21775</name>
</gene>
<dbReference type="AlphaFoldDB" id="J9FKJ1"/>
<evidence type="ECO:0000313" key="2">
    <source>
        <dbReference type="EMBL" id="EJW90117.1"/>
    </source>
</evidence>
<proteinExistence type="predicted"/>
<evidence type="ECO:0000256" key="1">
    <source>
        <dbReference type="SAM" id="MobiDB-lite"/>
    </source>
</evidence>
<reference evidence="2" key="1">
    <citation type="journal article" date="2012" name="PLoS ONE">
        <title>Gene sets for utilization of primary and secondary nutrition supplies in the distal gut of endangered iberian lynx.</title>
        <authorList>
            <person name="Alcaide M."/>
            <person name="Messina E."/>
            <person name="Richter M."/>
            <person name="Bargiela R."/>
            <person name="Peplies J."/>
            <person name="Huws S.A."/>
            <person name="Newbold C.J."/>
            <person name="Golyshin P.N."/>
            <person name="Simon M.A."/>
            <person name="Lopez G."/>
            <person name="Yakimov M.M."/>
            <person name="Ferrer M."/>
        </authorList>
    </citation>
    <scope>NUCLEOTIDE SEQUENCE</scope>
</reference>
<comment type="caution">
    <text evidence="2">The sequence shown here is derived from an EMBL/GenBank/DDBJ whole genome shotgun (WGS) entry which is preliminary data.</text>
</comment>
<feature type="region of interest" description="Disordered" evidence="1">
    <location>
        <begin position="1"/>
        <end position="32"/>
    </location>
</feature>
<protein>
    <submittedName>
        <fullName evidence="2">Uncharacterized protein</fullName>
    </submittedName>
</protein>
<accession>J9FKJ1</accession>
<dbReference type="EMBL" id="AMCI01009038">
    <property type="protein sequence ID" value="EJW90117.1"/>
    <property type="molecule type" value="Genomic_DNA"/>
</dbReference>
<feature type="non-terminal residue" evidence="2">
    <location>
        <position position="1"/>
    </location>
</feature>
<organism evidence="2">
    <name type="scientific">gut metagenome</name>
    <dbReference type="NCBI Taxonomy" id="749906"/>
    <lineage>
        <taxon>unclassified sequences</taxon>
        <taxon>metagenomes</taxon>
        <taxon>organismal metagenomes</taxon>
    </lineage>
</organism>
<name>J9FKJ1_9ZZZZ</name>
<sequence>KISPLRQTELKGNQLTENLYPKNGKRKAQTETDFPEVLEETTIQEEVNNDNQPNQ</sequence>